<dbReference type="SMART" id="SM00478">
    <property type="entry name" value="ENDO3c"/>
    <property type="match status" value="1"/>
</dbReference>
<evidence type="ECO:0000256" key="1">
    <source>
        <dbReference type="ARBA" id="ARBA00000843"/>
    </source>
</evidence>
<dbReference type="PROSITE" id="PS01155">
    <property type="entry name" value="ENDONUCLEASE_III_2"/>
    <property type="match status" value="1"/>
</dbReference>
<dbReference type="SUPFAM" id="SSF55811">
    <property type="entry name" value="Nudix"/>
    <property type="match status" value="1"/>
</dbReference>
<evidence type="ECO:0000256" key="14">
    <source>
        <dbReference type="RuleBase" id="RU365096"/>
    </source>
</evidence>
<dbReference type="GO" id="GO:0000701">
    <property type="term" value="F:purine-specific mismatch base pair DNA N-glycosylase activity"/>
    <property type="evidence" value="ECO:0007669"/>
    <property type="project" value="UniProtKB-EC"/>
</dbReference>
<dbReference type="InterPro" id="IPR004036">
    <property type="entry name" value="Endonuclease-III-like_CS2"/>
</dbReference>
<dbReference type="Proteomes" id="UP000005309">
    <property type="component" value="Unassembled WGS sequence"/>
</dbReference>
<keyword evidence="17" id="KW-1185">Reference proteome</keyword>
<dbReference type="InterPro" id="IPR000445">
    <property type="entry name" value="HhH_motif"/>
</dbReference>
<dbReference type="Gene3D" id="1.10.1670.10">
    <property type="entry name" value="Helix-hairpin-Helix base-excision DNA repair enzymes (C-terminal)"/>
    <property type="match status" value="1"/>
</dbReference>
<dbReference type="InterPro" id="IPR005760">
    <property type="entry name" value="A/G_AdeGlyc_MutY"/>
</dbReference>
<comment type="caution">
    <text evidence="16">The sequence shown here is derived from an EMBL/GenBank/DDBJ whole genome shotgun (WGS) entry which is preliminary data.</text>
</comment>
<evidence type="ECO:0000256" key="4">
    <source>
        <dbReference type="ARBA" id="ARBA00012045"/>
    </source>
</evidence>
<dbReference type="RefSeq" id="WP_006691201.1">
    <property type="nucleotide sequence ID" value="NZ_GG694008.1"/>
</dbReference>
<dbReference type="eggNOG" id="COG1194">
    <property type="taxonomic scope" value="Bacteria"/>
</dbReference>
<accession>C4V5S7</accession>
<keyword evidence="7" id="KW-0479">Metal-binding</keyword>
<comment type="function">
    <text evidence="2">Adenine glycosylase active on G-A mispairs. MutY also corrects error-prone DNA synthesis past GO lesions which are due to the oxidatively damaged form of guanine: 7,8-dihydro-8-oxoguanine (8-oxo-dGTP).</text>
</comment>
<name>C4V5S7_9FIRM</name>
<comment type="cofactor">
    <cofactor evidence="14">
        <name>[4Fe-4S] cluster</name>
        <dbReference type="ChEBI" id="CHEBI:49883"/>
    </cofactor>
    <text evidence="14">Binds 1 [4Fe-4S] cluster.</text>
</comment>
<dbReference type="InterPro" id="IPR044298">
    <property type="entry name" value="MIG/MutY"/>
</dbReference>
<dbReference type="InterPro" id="IPR011257">
    <property type="entry name" value="DNA_glycosylase"/>
</dbReference>
<dbReference type="GO" id="GO:0032357">
    <property type="term" value="F:oxidized purine DNA binding"/>
    <property type="evidence" value="ECO:0007669"/>
    <property type="project" value="TreeGrafter"/>
</dbReference>
<dbReference type="InterPro" id="IPR003265">
    <property type="entry name" value="HhH-GPD_domain"/>
</dbReference>
<keyword evidence="9 16" id="KW-0378">Hydrolase</keyword>
<dbReference type="STRING" id="638302.HMPREF0908_2077"/>
<dbReference type="GO" id="GO:0046872">
    <property type="term" value="F:metal ion binding"/>
    <property type="evidence" value="ECO:0007669"/>
    <property type="project" value="UniProtKB-UniRule"/>
</dbReference>
<keyword evidence="13 14" id="KW-0326">Glycosidase</keyword>
<comment type="similarity">
    <text evidence="3 14">Belongs to the Nth/MutY family.</text>
</comment>
<evidence type="ECO:0000259" key="15">
    <source>
        <dbReference type="SMART" id="SM00478"/>
    </source>
</evidence>
<evidence type="ECO:0000313" key="17">
    <source>
        <dbReference type="Proteomes" id="UP000005309"/>
    </source>
</evidence>
<evidence type="ECO:0000256" key="9">
    <source>
        <dbReference type="ARBA" id="ARBA00022801"/>
    </source>
</evidence>
<evidence type="ECO:0000256" key="13">
    <source>
        <dbReference type="ARBA" id="ARBA00023295"/>
    </source>
</evidence>
<keyword evidence="8 14" id="KW-0227">DNA damage</keyword>
<dbReference type="CDD" id="cd03431">
    <property type="entry name" value="NUDIX_DNA_Glycosylase_C-MutY"/>
    <property type="match status" value="1"/>
</dbReference>
<dbReference type="HOGENOM" id="CLU_012862_0_0_9"/>
<evidence type="ECO:0000256" key="12">
    <source>
        <dbReference type="ARBA" id="ARBA00023204"/>
    </source>
</evidence>
<evidence type="ECO:0000313" key="16">
    <source>
        <dbReference type="EMBL" id="EEQ47775.1"/>
    </source>
</evidence>
<dbReference type="SUPFAM" id="SSF48150">
    <property type="entry name" value="DNA-glycosylase"/>
    <property type="match status" value="1"/>
</dbReference>
<dbReference type="Pfam" id="PF00730">
    <property type="entry name" value="HhH-GPD"/>
    <property type="match status" value="1"/>
</dbReference>
<dbReference type="AlphaFoldDB" id="C4V5S7"/>
<dbReference type="GO" id="GO:0035485">
    <property type="term" value="F:adenine/guanine mispair binding"/>
    <property type="evidence" value="ECO:0007669"/>
    <property type="project" value="TreeGrafter"/>
</dbReference>
<evidence type="ECO:0000256" key="3">
    <source>
        <dbReference type="ARBA" id="ARBA00008343"/>
    </source>
</evidence>
<dbReference type="FunFam" id="1.10.340.30:FF:000002">
    <property type="entry name" value="Adenine DNA glycosylase"/>
    <property type="match status" value="1"/>
</dbReference>
<dbReference type="EC" id="3.2.2.31" evidence="4 14"/>
<evidence type="ECO:0000256" key="8">
    <source>
        <dbReference type="ARBA" id="ARBA00022763"/>
    </source>
</evidence>
<dbReference type="Gene3D" id="1.10.340.30">
    <property type="entry name" value="Hypothetical protein, domain 2"/>
    <property type="match status" value="1"/>
</dbReference>
<dbReference type="GO" id="GO:0006298">
    <property type="term" value="P:mismatch repair"/>
    <property type="evidence" value="ECO:0007669"/>
    <property type="project" value="TreeGrafter"/>
</dbReference>
<protein>
    <recommendedName>
        <fullName evidence="5 14">Adenine DNA glycosylase</fullName>
        <ecNumber evidence="4 14">3.2.2.31</ecNumber>
    </recommendedName>
</protein>
<dbReference type="EMBL" id="ACLA01000033">
    <property type="protein sequence ID" value="EEQ47775.1"/>
    <property type="molecule type" value="Genomic_DNA"/>
</dbReference>
<dbReference type="InterPro" id="IPR023170">
    <property type="entry name" value="HhH_base_excis_C"/>
</dbReference>
<dbReference type="GO" id="GO:0006284">
    <property type="term" value="P:base-excision repair"/>
    <property type="evidence" value="ECO:0007669"/>
    <property type="project" value="UniProtKB-UniRule"/>
</dbReference>
<dbReference type="Gene3D" id="3.90.79.10">
    <property type="entry name" value="Nucleoside Triphosphate Pyrophosphohydrolase"/>
    <property type="match status" value="1"/>
</dbReference>
<evidence type="ECO:0000256" key="2">
    <source>
        <dbReference type="ARBA" id="ARBA00002933"/>
    </source>
</evidence>
<dbReference type="Pfam" id="PF14815">
    <property type="entry name" value="NUDIX_4"/>
    <property type="match status" value="1"/>
</dbReference>
<organism evidence="16 17">
    <name type="scientific">Selenomonas flueggei ATCC 43531</name>
    <dbReference type="NCBI Taxonomy" id="638302"/>
    <lineage>
        <taxon>Bacteria</taxon>
        <taxon>Bacillati</taxon>
        <taxon>Bacillota</taxon>
        <taxon>Negativicutes</taxon>
        <taxon>Selenomonadales</taxon>
        <taxon>Selenomonadaceae</taxon>
        <taxon>Selenomonas</taxon>
    </lineage>
</organism>
<dbReference type="PANTHER" id="PTHR42944">
    <property type="entry name" value="ADENINE DNA GLYCOSYLASE"/>
    <property type="match status" value="1"/>
</dbReference>
<evidence type="ECO:0000256" key="10">
    <source>
        <dbReference type="ARBA" id="ARBA00023004"/>
    </source>
</evidence>
<dbReference type="PANTHER" id="PTHR42944:SF1">
    <property type="entry name" value="ADENINE DNA GLYCOSYLASE"/>
    <property type="match status" value="1"/>
</dbReference>
<dbReference type="InterPro" id="IPR015797">
    <property type="entry name" value="NUDIX_hydrolase-like_dom_sf"/>
</dbReference>
<dbReference type="GO" id="GO:0034039">
    <property type="term" value="F:8-oxo-7,8-dihydroguanine DNA N-glycosylase activity"/>
    <property type="evidence" value="ECO:0007669"/>
    <property type="project" value="TreeGrafter"/>
</dbReference>
<evidence type="ECO:0000256" key="6">
    <source>
        <dbReference type="ARBA" id="ARBA00022485"/>
    </source>
</evidence>
<evidence type="ECO:0000256" key="5">
    <source>
        <dbReference type="ARBA" id="ARBA00022023"/>
    </source>
</evidence>
<evidence type="ECO:0000256" key="7">
    <source>
        <dbReference type="ARBA" id="ARBA00022723"/>
    </source>
</evidence>
<keyword evidence="11" id="KW-0411">Iron-sulfur</keyword>
<dbReference type="CDD" id="cd00056">
    <property type="entry name" value="ENDO3c"/>
    <property type="match status" value="1"/>
</dbReference>
<feature type="domain" description="HhH-GPD" evidence="15">
    <location>
        <begin position="49"/>
        <end position="201"/>
    </location>
</feature>
<reference evidence="16 17" key="1">
    <citation type="submission" date="2009-04" db="EMBL/GenBank/DDBJ databases">
        <authorList>
            <person name="Qin X."/>
            <person name="Bachman B."/>
            <person name="Battles P."/>
            <person name="Bell A."/>
            <person name="Bess C."/>
            <person name="Bickham C."/>
            <person name="Chaboub L."/>
            <person name="Chen D."/>
            <person name="Coyle M."/>
            <person name="Deiros D.R."/>
            <person name="Dinh H."/>
            <person name="Forbes L."/>
            <person name="Fowler G."/>
            <person name="Francisco L."/>
            <person name="Fu Q."/>
            <person name="Gubbala S."/>
            <person name="Hale W."/>
            <person name="Han Y."/>
            <person name="Hemphill L."/>
            <person name="Highlander S.K."/>
            <person name="Hirani K."/>
            <person name="Hogues M."/>
            <person name="Jackson L."/>
            <person name="Jakkamsetti A."/>
            <person name="Javaid M."/>
            <person name="Jiang H."/>
            <person name="Korchina V."/>
            <person name="Kovar C."/>
            <person name="Lara F."/>
            <person name="Lee S."/>
            <person name="Mata R."/>
            <person name="Mathew T."/>
            <person name="Moen C."/>
            <person name="Morales K."/>
            <person name="Munidasa M."/>
            <person name="Nazareth L."/>
            <person name="Ngo R."/>
            <person name="Nguyen L."/>
            <person name="Okwuonu G."/>
            <person name="Ongeri F."/>
            <person name="Patil S."/>
            <person name="Petrosino J."/>
            <person name="Pham C."/>
            <person name="Pham P."/>
            <person name="Pu L.-L."/>
            <person name="Puazo M."/>
            <person name="Raj R."/>
            <person name="Reid J."/>
            <person name="Rouhana J."/>
            <person name="Saada N."/>
            <person name="Shang Y."/>
            <person name="Simmons D."/>
            <person name="Thornton R."/>
            <person name="Warren J."/>
            <person name="Weissenberger G."/>
            <person name="Zhang J."/>
            <person name="Zhang L."/>
            <person name="Zhou C."/>
            <person name="Zhu D."/>
            <person name="Muzny D."/>
            <person name="Worley K."/>
            <person name="Gibbs R."/>
        </authorList>
    </citation>
    <scope>NUCLEOTIDE SEQUENCE [LARGE SCALE GENOMIC DNA]</scope>
    <source>
        <strain evidence="16 17">ATCC 43531</strain>
    </source>
</reference>
<comment type="catalytic activity">
    <reaction evidence="1 14">
        <text>Hydrolyzes free adenine bases from 7,8-dihydro-8-oxoguanine:adenine mismatched double-stranded DNA, leaving an apurinic site.</text>
        <dbReference type="EC" id="3.2.2.31"/>
    </reaction>
</comment>
<evidence type="ECO:0000256" key="11">
    <source>
        <dbReference type="ARBA" id="ARBA00023014"/>
    </source>
</evidence>
<proteinExistence type="inferred from homology"/>
<dbReference type="OrthoDB" id="9802365at2"/>
<keyword evidence="12" id="KW-0234">DNA repair</keyword>
<sequence>MNIQPWAGADVFPALCRALLTWHKSAPDTRDLPWRDEPTPYHVWISEIMLQQTRAAVVRAYYLRFLTALPSIHDLAAVNDDALMKLWQGLGYYSRARNLKRAAQVIVKEHGGDLPNDFNALLTLPGIGRYTASAIASFAYGQPHPAVDGNFLRVAARITANPIDIGKDSTKRSLEAALSVSYPEGRDAGLLNEAFMDLGATICLPHGAPLCHSCPAAQLCLAHDRGTEQDYPVKSAAKARRKEKHTVLILSCGDRIAIRKRPTKGLLAGLWEYPHLDGKQSKRAVRAHLEDEGFRILSIDPLPPARHIFSHIEWELTGWAVTVAEKNEPPLMAAETASDAPSSLLWVRRAELAETYSIPAAFGYFTPYM</sequence>
<keyword evidence="10 14" id="KW-0408">Iron</keyword>
<dbReference type="GO" id="GO:0051539">
    <property type="term" value="F:4 iron, 4 sulfur cluster binding"/>
    <property type="evidence" value="ECO:0007669"/>
    <property type="project" value="UniProtKB-UniRule"/>
</dbReference>
<dbReference type="NCBIfam" id="TIGR01084">
    <property type="entry name" value="mutY"/>
    <property type="match status" value="1"/>
</dbReference>
<gene>
    <name evidence="16" type="primary">mutY</name>
    <name evidence="16" type="ORF">HMPREF0908_2077</name>
</gene>
<dbReference type="Pfam" id="PF00633">
    <property type="entry name" value="HHH"/>
    <property type="match status" value="1"/>
</dbReference>
<keyword evidence="6" id="KW-0004">4Fe-4S</keyword>
<dbReference type="InterPro" id="IPR029119">
    <property type="entry name" value="MutY_C"/>
</dbReference>